<sequence length="73" mass="7831">MAARLDKQALAEVAIREVVAVGMDTPFREPILEGVEKGTGAPVTESRRLPVAVGLLATSFVTGYFLGRRSTQE</sequence>
<dbReference type="RefSeq" id="WP_148855959.1">
    <property type="nucleotide sequence ID" value="NZ_PHNJ01000001.1"/>
</dbReference>
<accession>A0A8J8Q956</accession>
<dbReference type="Proteomes" id="UP000766904">
    <property type="component" value="Unassembled WGS sequence"/>
</dbReference>
<evidence type="ECO:0000313" key="2">
    <source>
        <dbReference type="Proteomes" id="UP000766904"/>
    </source>
</evidence>
<evidence type="ECO:0000313" key="1">
    <source>
        <dbReference type="EMBL" id="TYL40214.1"/>
    </source>
</evidence>
<proteinExistence type="predicted"/>
<name>A0A8J8Q956_9EURY</name>
<protein>
    <submittedName>
        <fullName evidence="1">Uncharacterized protein</fullName>
    </submittedName>
</protein>
<organism evidence="1 2">
    <name type="scientific">Natronococcus pandeyae</name>
    <dbReference type="NCBI Taxonomy" id="2055836"/>
    <lineage>
        <taxon>Archaea</taxon>
        <taxon>Methanobacteriati</taxon>
        <taxon>Methanobacteriota</taxon>
        <taxon>Stenosarchaea group</taxon>
        <taxon>Halobacteria</taxon>
        <taxon>Halobacteriales</taxon>
        <taxon>Natrialbaceae</taxon>
        <taxon>Natronococcus</taxon>
    </lineage>
</organism>
<keyword evidence="2" id="KW-1185">Reference proteome</keyword>
<dbReference type="EMBL" id="PHNJ01000001">
    <property type="protein sequence ID" value="TYL40214.1"/>
    <property type="molecule type" value="Genomic_DNA"/>
</dbReference>
<reference evidence="1" key="1">
    <citation type="submission" date="2017-11" db="EMBL/GenBank/DDBJ databases">
        <authorList>
            <person name="Kajale S.C."/>
            <person name="Sharma A."/>
        </authorList>
    </citation>
    <scope>NUCLEOTIDE SEQUENCE</scope>
    <source>
        <strain evidence="1">LS1_42</strain>
    </source>
</reference>
<comment type="caution">
    <text evidence="1">The sequence shown here is derived from an EMBL/GenBank/DDBJ whole genome shotgun (WGS) entry which is preliminary data.</text>
</comment>
<dbReference type="AlphaFoldDB" id="A0A8J8Q956"/>
<gene>
    <name evidence="1" type="ORF">CV102_01125</name>
</gene>
<dbReference type="OrthoDB" id="206502at2157"/>